<protein>
    <submittedName>
        <fullName evidence="2">Uncharacterized protein</fullName>
    </submittedName>
</protein>
<feature type="compositionally biased region" description="Polar residues" evidence="1">
    <location>
        <begin position="49"/>
        <end position="63"/>
    </location>
</feature>
<gene>
    <name evidence="2" type="ORF">NDU88_000415</name>
</gene>
<name>A0AAV7TFP0_PLEWA</name>
<keyword evidence="3" id="KW-1185">Reference proteome</keyword>
<evidence type="ECO:0000313" key="2">
    <source>
        <dbReference type="EMBL" id="KAJ1175124.1"/>
    </source>
</evidence>
<comment type="caution">
    <text evidence="2">The sequence shown here is derived from an EMBL/GenBank/DDBJ whole genome shotgun (WGS) entry which is preliminary data.</text>
</comment>
<evidence type="ECO:0000256" key="1">
    <source>
        <dbReference type="SAM" id="MobiDB-lite"/>
    </source>
</evidence>
<feature type="region of interest" description="Disordered" evidence="1">
    <location>
        <begin position="9"/>
        <end position="65"/>
    </location>
</feature>
<reference evidence="2" key="1">
    <citation type="journal article" date="2022" name="bioRxiv">
        <title>Sequencing and chromosome-scale assembly of the giantPleurodeles waltlgenome.</title>
        <authorList>
            <person name="Brown T."/>
            <person name="Elewa A."/>
            <person name="Iarovenko S."/>
            <person name="Subramanian E."/>
            <person name="Araus A.J."/>
            <person name="Petzold A."/>
            <person name="Susuki M."/>
            <person name="Suzuki K.-i.T."/>
            <person name="Hayashi T."/>
            <person name="Toyoda A."/>
            <person name="Oliveira C."/>
            <person name="Osipova E."/>
            <person name="Leigh N.D."/>
            <person name="Simon A."/>
            <person name="Yun M.H."/>
        </authorList>
    </citation>
    <scope>NUCLEOTIDE SEQUENCE</scope>
    <source>
        <strain evidence="2">20211129_DDA</strain>
        <tissue evidence="2">Liver</tissue>
    </source>
</reference>
<evidence type="ECO:0000313" key="3">
    <source>
        <dbReference type="Proteomes" id="UP001066276"/>
    </source>
</evidence>
<accession>A0AAV7TFP0</accession>
<dbReference type="AlphaFoldDB" id="A0AAV7TFP0"/>
<sequence length="146" mass="15560">MQAILVRENMLTSPGGSSAAALSKDPGHSCPAQPGANAAHPSRPHRETFSQGCNRSSMSSSQGALLAEEVGPSCHQVTHGFPVMPEAAVCSRWLRRSPPQLVAWPAIPHRPGWGLLRWLSILCGSAMIASHWVGGPVDKILEELQL</sequence>
<dbReference type="EMBL" id="JANPWB010000006">
    <property type="protein sequence ID" value="KAJ1175124.1"/>
    <property type="molecule type" value="Genomic_DNA"/>
</dbReference>
<proteinExistence type="predicted"/>
<organism evidence="2 3">
    <name type="scientific">Pleurodeles waltl</name>
    <name type="common">Iberian ribbed newt</name>
    <dbReference type="NCBI Taxonomy" id="8319"/>
    <lineage>
        <taxon>Eukaryota</taxon>
        <taxon>Metazoa</taxon>
        <taxon>Chordata</taxon>
        <taxon>Craniata</taxon>
        <taxon>Vertebrata</taxon>
        <taxon>Euteleostomi</taxon>
        <taxon>Amphibia</taxon>
        <taxon>Batrachia</taxon>
        <taxon>Caudata</taxon>
        <taxon>Salamandroidea</taxon>
        <taxon>Salamandridae</taxon>
        <taxon>Pleurodelinae</taxon>
        <taxon>Pleurodeles</taxon>
    </lineage>
</organism>
<dbReference type="Proteomes" id="UP001066276">
    <property type="component" value="Chromosome 3_2"/>
</dbReference>